<evidence type="ECO:0000256" key="1">
    <source>
        <dbReference type="ARBA" id="ARBA00023002"/>
    </source>
</evidence>
<dbReference type="InterPro" id="IPR020904">
    <property type="entry name" value="Sc_DH/Rdtase_CS"/>
</dbReference>
<protein>
    <submittedName>
        <fullName evidence="4">DgyrCDS10689</fullName>
    </submittedName>
</protein>
<dbReference type="GO" id="GO:0008202">
    <property type="term" value="P:steroid metabolic process"/>
    <property type="evidence" value="ECO:0007669"/>
    <property type="project" value="TreeGrafter"/>
</dbReference>
<dbReference type="PRINTS" id="PR00081">
    <property type="entry name" value="GDHRDH"/>
</dbReference>
<dbReference type="OrthoDB" id="5296at2759"/>
<reference evidence="4 5" key="1">
    <citation type="submission" date="2020-08" db="EMBL/GenBank/DDBJ databases">
        <authorList>
            <person name="Hejnol A."/>
        </authorList>
    </citation>
    <scope>NUCLEOTIDE SEQUENCE [LARGE SCALE GENOMIC DNA]</scope>
</reference>
<keyword evidence="5" id="KW-1185">Reference proteome</keyword>
<dbReference type="PANTHER" id="PTHR43313">
    <property type="entry name" value="SHORT-CHAIN DEHYDROGENASE/REDUCTASE FAMILY 9C"/>
    <property type="match status" value="1"/>
</dbReference>
<comment type="similarity">
    <text evidence="2">Belongs to the short-chain dehydrogenases/reductases (SDR) family.</text>
</comment>
<evidence type="ECO:0000256" key="3">
    <source>
        <dbReference type="SAM" id="Phobius"/>
    </source>
</evidence>
<keyword evidence="3" id="KW-0812">Transmembrane</keyword>
<proteinExistence type="inferred from homology"/>
<dbReference type="AlphaFoldDB" id="A0A7I8W103"/>
<organism evidence="4 5">
    <name type="scientific">Dimorphilus gyrociliatus</name>
    <dbReference type="NCBI Taxonomy" id="2664684"/>
    <lineage>
        <taxon>Eukaryota</taxon>
        <taxon>Metazoa</taxon>
        <taxon>Spiralia</taxon>
        <taxon>Lophotrochozoa</taxon>
        <taxon>Annelida</taxon>
        <taxon>Polychaeta</taxon>
        <taxon>Polychaeta incertae sedis</taxon>
        <taxon>Dinophilidae</taxon>
        <taxon>Dimorphilus</taxon>
    </lineage>
</organism>
<sequence>MEEKSMNDLCIHFRRATSQDEYDVLALGSYYQGLDSISYEFGKLIKNPFTVCTVCLSGDKIVAFDCAIVSKCQTFVSYCHARTHENFRKFGIFGSLRRFTMLNVRMKYQNIAEIGFITQSVDLWENLIKTKKKPGRIQAIIIDKIPHCIAVKMQFSDHCAIVEKIAKFKSNENMIFKIILIIILVGLLKFARSLVISNLKDKWVLITGCDRGFGKITALQLNDMNVGVIGCCLTKEGADFLNNKGIKAICLDVTNEESINNCFEDVVKIIGEDKGLWAIINNAGIATVCGPTEWLNGDDFRKLFEVNTLGVINMTIKLLPLIKKAKGRVVNMASMLGRCGQPYVGPYVVSKFAVEGFTDSLRREMAIWNVSVHTIEPGYFLTNIVDFEKYAYKQFNIQPKEMQEMYGRDFLEDWIQSGRQFIKDNCKSDLSPVINAYVHATTAKFPKSRYVVGGDAKFLTFLASHLPDFVLDAVYEKILKRDGRIKPKAVRE</sequence>
<dbReference type="PANTHER" id="PTHR43313:SF50">
    <property type="entry name" value="GH26015P"/>
    <property type="match status" value="1"/>
</dbReference>
<keyword evidence="3" id="KW-1133">Transmembrane helix</keyword>
<evidence type="ECO:0000256" key="2">
    <source>
        <dbReference type="RuleBase" id="RU000363"/>
    </source>
</evidence>
<name>A0A7I8W103_9ANNE</name>
<keyword evidence="3" id="KW-0472">Membrane</keyword>
<dbReference type="InterPro" id="IPR036291">
    <property type="entry name" value="NAD(P)-bd_dom_sf"/>
</dbReference>
<comment type="caution">
    <text evidence="4">The sequence shown here is derived from an EMBL/GenBank/DDBJ whole genome shotgun (WGS) entry which is preliminary data.</text>
</comment>
<dbReference type="GO" id="GO:0016491">
    <property type="term" value="F:oxidoreductase activity"/>
    <property type="evidence" value="ECO:0007669"/>
    <property type="project" value="UniProtKB-KW"/>
</dbReference>
<dbReference type="PROSITE" id="PS00061">
    <property type="entry name" value="ADH_SHORT"/>
    <property type="match status" value="1"/>
</dbReference>
<dbReference type="InterPro" id="IPR002347">
    <property type="entry name" value="SDR_fam"/>
</dbReference>
<keyword evidence="1" id="KW-0560">Oxidoreductase</keyword>
<evidence type="ECO:0000313" key="5">
    <source>
        <dbReference type="Proteomes" id="UP000549394"/>
    </source>
</evidence>
<evidence type="ECO:0000313" key="4">
    <source>
        <dbReference type="EMBL" id="CAD5122241.1"/>
    </source>
</evidence>
<gene>
    <name evidence="4" type="ORF">DGYR_LOCUS10072</name>
</gene>
<dbReference type="Gene3D" id="3.40.50.720">
    <property type="entry name" value="NAD(P)-binding Rossmann-like Domain"/>
    <property type="match status" value="1"/>
</dbReference>
<dbReference type="EMBL" id="CAJFCJ010000016">
    <property type="protein sequence ID" value="CAD5122241.1"/>
    <property type="molecule type" value="Genomic_DNA"/>
</dbReference>
<accession>A0A7I8W103</accession>
<dbReference type="PRINTS" id="PR00080">
    <property type="entry name" value="SDRFAMILY"/>
</dbReference>
<feature type="transmembrane region" description="Helical" evidence="3">
    <location>
        <begin position="174"/>
        <end position="191"/>
    </location>
</feature>
<dbReference type="SUPFAM" id="SSF51735">
    <property type="entry name" value="NAD(P)-binding Rossmann-fold domains"/>
    <property type="match status" value="1"/>
</dbReference>
<dbReference type="Proteomes" id="UP000549394">
    <property type="component" value="Unassembled WGS sequence"/>
</dbReference>
<dbReference type="Pfam" id="PF00106">
    <property type="entry name" value="adh_short"/>
    <property type="match status" value="1"/>
</dbReference>